<evidence type="ECO:0000313" key="3">
    <source>
        <dbReference type="Proteomes" id="UP001267290"/>
    </source>
</evidence>
<proteinExistence type="predicted"/>
<keyword evidence="3" id="KW-1185">Reference proteome</keyword>
<organism evidence="2 3">
    <name type="scientific">Paenibacillus qinlingensis</name>
    <dbReference type="NCBI Taxonomy" id="1837343"/>
    <lineage>
        <taxon>Bacteria</taxon>
        <taxon>Bacillati</taxon>
        <taxon>Bacillota</taxon>
        <taxon>Bacilli</taxon>
        <taxon>Bacillales</taxon>
        <taxon>Paenibacillaceae</taxon>
        <taxon>Paenibacillus</taxon>
    </lineage>
</organism>
<dbReference type="EMBL" id="JAVDSB010000013">
    <property type="protein sequence ID" value="MDR6553981.1"/>
    <property type="molecule type" value="Genomic_DNA"/>
</dbReference>
<dbReference type="RefSeq" id="WP_310501431.1">
    <property type="nucleotide sequence ID" value="NZ_JAVDSB010000013.1"/>
</dbReference>
<comment type="caution">
    <text evidence="2">The sequence shown here is derived from an EMBL/GenBank/DDBJ whole genome shotgun (WGS) entry which is preliminary data.</text>
</comment>
<dbReference type="Pfam" id="PF13738">
    <property type="entry name" value="Pyr_redox_3"/>
    <property type="match status" value="1"/>
</dbReference>
<accession>A0ABU1P2M4</accession>
<reference evidence="2 3" key="1">
    <citation type="submission" date="2023-07" db="EMBL/GenBank/DDBJ databases">
        <title>Sorghum-associated microbial communities from plants grown in Nebraska, USA.</title>
        <authorList>
            <person name="Schachtman D."/>
        </authorList>
    </citation>
    <scope>NUCLEOTIDE SEQUENCE [LARGE SCALE GENOMIC DNA]</scope>
    <source>
        <strain evidence="2 3">CC258</strain>
    </source>
</reference>
<gene>
    <name evidence="2" type="ORF">J2736_005191</name>
</gene>
<dbReference type="InterPro" id="IPR036188">
    <property type="entry name" value="FAD/NAD-bd_sf"/>
</dbReference>
<keyword evidence="1" id="KW-0560">Oxidoreductase</keyword>
<protein>
    <submittedName>
        <fullName evidence="2">Thioredoxin reductase</fullName>
    </submittedName>
</protein>
<dbReference type="PANTHER" id="PTHR43539:SF78">
    <property type="entry name" value="FLAVIN-CONTAINING MONOOXYGENASE"/>
    <property type="match status" value="1"/>
</dbReference>
<evidence type="ECO:0000313" key="2">
    <source>
        <dbReference type="EMBL" id="MDR6553981.1"/>
    </source>
</evidence>
<dbReference type="Gene3D" id="3.50.50.60">
    <property type="entry name" value="FAD/NAD(P)-binding domain"/>
    <property type="match status" value="1"/>
</dbReference>
<dbReference type="SUPFAM" id="SSF51905">
    <property type="entry name" value="FAD/NAD(P)-binding domain"/>
    <property type="match status" value="1"/>
</dbReference>
<dbReference type="Proteomes" id="UP001267290">
    <property type="component" value="Unassembled WGS sequence"/>
</dbReference>
<name>A0ABU1P2M4_9BACL</name>
<dbReference type="PANTHER" id="PTHR43539">
    <property type="entry name" value="FLAVIN-BINDING MONOOXYGENASE-LIKE PROTEIN (AFU_ORTHOLOGUE AFUA_4G09220)"/>
    <property type="match status" value="1"/>
</dbReference>
<dbReference type="PRINTS" id="PR00368">
    <property type="entry name" value="FADPNR"/>
</dbReference>
<evidence type="ECO:0000256" key="1">
    <source>
        <dbReference type="ARBA" id="ARBA00023002"/>
    </source>
</evidence>
<sequence>MNQFPDKSKLELPVAIIGSGPVGLAAAAHLVAVGESFVLFEAGNEVGSSISQWAHVRLFSPWEYNIDKAARKLLDSHGWSAPNNSENPTGLEMIDKYFKPFAALPEIKPFIQLNSKVVAISRKGLNKVKTNGRDDLPFIIHIEKNGERHSIESKAVIDASGTWTNPNPILSEGVWTSDEQLLNKQIFYGIPDVLEEHKARYSNKKVLVVGSGHSAINTLLELGELKSEKPETDITWVLRKSNVEDVYGGKEQDQLAARGELGIRIQRLVESGNIKVITPFHIQAFKQKENKIQVFGTRHGELLQIDDIDEIVSNTGSRTDFTFLREVRVIADPSLESTLELAPLIDPNVHSCGTVRPHGEKELRQPEKDFYIVGSKSYGRAPTFLMATGYEQVRSIVAAIVGDYEAAERVELELPETGVCSTKNSSCCVSEKIELKMIKMEEASSCCSPVTQQVTSKTTCCN</sequence>
<dbReference type="InterPro" id="IPR050982">
    <property type="entry name" value="Auxin_biosynth/cation_transpt"/>
</dbReference>